<protein>
    <recommendedName>
        <fullName evidence="2">Cupin 2 conserved barrel domain-containing protein</fullName>
    </recommendedName>
</protein>
<dbReference type="PANTHER" id="PTHR34571">
    <property type="entry name" value="(S)-UREIDOGLYCINE AMINOHYDROLASE"/>
    <property type="match status" value="1"/>
</dbReference>
<dbReference type="InterPro" id="IPR014710">
    <property type="entry name" value="RmlC-like_jellyroll"/>
</dbReference>
<dbReference type="PANTHER" id="PTHR34571:SF1">
    <property type="entry name" value="(S)-UREIDOGLYCINE AMINOHYDROLASE"/>
    <property type="match status" value="1"/>
</dbReference>
<dbReference type="InterPro" id="IPR044704">
    <property type="entry name" value="UGlyAH_cupin_N"/>
</dbReference>
<proteinExistence type="predicted"/>
<reference evidence="1" key="1">
    <citation type="submission" date="2018-05" db="EMBL/GenBank/DDBJ databases">
        <authorList>
            <person name="Lanie J.A."/>
            <person name="Ng W.-L."/>
            <person name="Kazmierczak K.M."/>
            <person name="Andrzejewski T.M."/>
            <person name="Davidsen T.M."/>
            <person name="Wayne K.J."/>
            <person name="Tettelin H."/>
            <person name="Glass J.I."/>
            <person name="Rusch D."/>
            <person name="Podicherti R."/>
            <person name="Tsui H.-C.T."/>
            <person name="Winkler M.E."/>
        </authorList>
    </citation>
    <scope>NUCLEOTIDE SEQUENCE</scope>
</reference>
<evidence type="ECO:0000313" key="1">
    <source>
        <dbReference type="EMBL" id="SVD59127.1"/>
    </source>
</evidence>
<dbReference type="EMBL" id="UINC01160464">
    <property type="protein sequence ID" value="SVD59127.1"/>
    <property type="molecule type" value="Genomic_DNA"/>
</dbReference>
<sequence length="218" mass="24128">MPYPKGFLESRAVIKPGIFTIIPPEGRVINSIPGFEGCKLTIIASPKHGASFVQYVGSVEAGGKTLVPFVEAPGVETFLFVMDGDGELQVRVGDKTEKLKAGGYAFAPPDMGIEFENTSSESVRVLLYKQRYVPLGDLKPWTVFGDINNIEENIYDDMDNVLLRDLLPNDLEFDMNMHTLKFMPDGCHPFVETHVQEHGAYLLGGQGLYLLGEEWLSV</sequence>
<organism evidence="1">
    <name type="scientific">marine metagenome</name>
    <dbReference type="NCBI Taxonomy" id="408172"/>
    <lineage>
        <taxon>unclassified sequences</taxon>
        <taxon>metagenomes</taxon>
        <taxon>ecological metagenomes</taxon>
    </lineage>
</organism>
<dbReference type="CDD" id="cd02211">
    <property type="entry name" value="cupin_UGlyAH_N"/>
    <property type="match status" value="1"/>
</dbReference>
<accession>A0A382WJV1</accession>
<gene>
    <name evidence="1" type="ORF">METZ01_LOCUS411981</name>
</gene>
<feature type="non-terminal residue" evidence="1">
    <location>
        <position position="218"/>
    </location>
</feature>
<dbReference type="AlphaFoldDB" id="A0A382WJV1"/>
<evidence type="ECO:0008006" key="2">
    <source>
        <dbReference type="Google" id="ProtNLM"/>
    </source>
</evidence>
<dbReference type="GO" id="GO:0071522">
    <property type="term" value="F:ureidoglycine aminohydrolase activity"/>
    <property type="evidence" value="ECO:0007669"/>
    <property type="project" value="InterPro"/>
</dbReference>
<name>A0A382WJV1_9ZZZZ</name>
<dbReference type="InterPro" id="IPR011051">
    <property type="entry name" value="RmlC_Cupin_sf"/>
</dbReference>
<dbReference type="InterPro" id="IPR017627">
    <property type="entry name" value="UGHY"/>
</dbReference>
<dbReference type="SUPFAM" id="SSF51182">
    <property type="entry name" value="RmlC-like cupins"/>
    <property type="match status" value="1"/>
</dbReference>
<dbReference type="Gene3D" id="2.60.120.10">
    <property type="entry name" value="Jelly Rolls"/>
    <property type="match status" value="2"/>
</dbReference>
<dbReference type="NCBIfam" id="TIGR03214">
    <property type="entry name" value="ura-cupin"/>
    <property type="match status" value="1"/>
</dbReference>